<sequence length="397" mass="44702">MASSANESAGGYRPHILRRRAQSERSDQGSLLVSQPAITILRAEYETLVASAREYANLRQNLMQGGVTVETLDILTGDQPPTQEDSGRFAGSPSAAIPSNKKQVIGQQRSEARPAVQRTQDAWLLTDRNAAHLDTRDRVDVEAHSRQGTGNCSTDRHHVEQEQTPTRPRYERTATRTVLIANLPERTTHADVTAVVRGGQLVEIFLRTRDRSAQVSFLHSAHARDFLEHARRHDLYIKNKRVDVRWNERQFTLPNHIGNKIGNGATRNIVIRGCDYELTEEVVRKDLEHIHNLVVIRVTFMGGDCYINTNSVHNATFARTCMMSRAEYKRSKIDWDVDECAQPLEMPHSRAASYRLPPQRVMVPPANLFELLNMDESDEDGVSEAASFSGMSRDSLV</sequence>
<evidence type="ECO:0000256" key="2">
    <source>
        <dbReference type="SAM" id="MobiDB-lite"/>
    </source>
</evidence>
<comment type="caution">
    <text evidence="3">The sequence shown here is derived from an EMBL/GenBank/DDBJ whole genome shotgun (WGS) entry which is preliminary data.</text>
</comment>
<feature type="region of interest" description="Disordered" evidence="2">
    <location>
        <begin position="141"/>
        <end position="168"/>
    </location>
</feature>
<keyword evidence="1" id="KW-0694">RNA-binding</keyword>
<proteinExistence type="predicted"/>
<dbReference type="Gene3D" id="3.30.70.330">
    <property type="match status" value="2"/>
</dbReference>
<evidence type="ECO:0000313" key="3">
    <source>
        <dbReference type="EMBL" id="TDZ18343.1"/>
    </source>
</evidence>
<reference evidence="4" key="1">
    <citation type="journal article" date="2013" name="New Phytol.">
        <title>Comparative genomic and transcriptomic analyses reveal the hemibiotrophic stage shift of Colletotrichum fungi.</title>
        <authorList>
            <person name="Gan P."/>
            <person name="Ikeda K."/>
            <person name="Irieda H."/>
            <person name="Narusaka M."/>
            <person name="O'Connell R.J."/>
            <person name="Narusaka Y."/>
            <person name="Takano Y."/>
            <person name="Kubo Y."/>
            <person name="Shirasu K."/>
        </authorList>
    </citation>
    <scope>NUCLEOTIDE SEQUENCE [LARGE SCALE GENOMIC DNA]</scope>
    <source>
        <strain evidence="4">104-T / ATCC 96160 / CBS 514.97 / LARS 414 / MAFF 240422</strain>
    </source>
</reference>
<reference evidence="4" key="2">
    <citation type="journal article" date="2019" name="Mol. Plant Microbe Interact.">
        <title>Genome sequence resources for four phytopathogenic fungi from the Colletotrichum orbiculare species complex.</title>
        <authorList>
            <person name="Gan P."/>
            <person name="Tsushima A."/>
            <person name="Narusaka M."/>
            <person name="Narusaka Y."/>
            <person name="Takano Y."/>
            <person name="Kubo Y."/>
            <person name="Shirasu K."/>
        </authorList>
    </citation>
    <scope>GENOME REANNOTATION</scope>
    <source>
        <strain evidence="4">104-T / ATCC 96160 / CBS 514.97 / LARS 414 / MAFF 240422</strain>
    </source>
</reference>
<feature type="compositionally biased region" description="Polar residues" evidence="2">
    <location>
        <begin position="100"/>
        <end position="109"/>
    </location>
</feature>
<dbReference type="AlphaFoldDB" id="A0A484FJZ6"/>
<dbReference type="SUPFAM" id="SSF54928">
    <property type="entry name" value="RNA-binding domain, RBD"/>
    <property type="match status" value="1"/>
</dbReference>
<evidence type="ECO:0000313" key="4">
    <source>
        <dbReference type="Proteomes" id="UP000014480"/>
    </source>
</evidence>
<dbReference type="CDD" id="cd12261">
    <property type="entry name" value="RRM1_3_MRN1"/>
    <property type="match status" value="1"/>
</dbReference>
<feature type="region of interest" description="Disordered" evidence="2">
    <location>
        <begin position="78"/>
        <end position="113"/>
    </location>
</feature>
<dbReference type="InterPro" id="IPR035979">
    <property type="entry name" value="RBD_domain_sf"/>
</dbReference>
<dbReference type="GO" id="GO:0003729">
    <property type="term" value="F:mRNA binding"/>
    <property type="evidence" value="ECO:0007669"/>
    <property type="project" value="TreeGrafter"/>
</dbReference>
<dbReference type="Proteomes" id="UP000014480">
    <property type="component" value="Unassembled WGS sequence"/>
</dbReference>
<name>A0A484FJZ6_COLOR</name>
<dbReference type="PANTHER" id="PTHR14089:SF14">
    <property type="entry name" value="RRM DOMAIN-CONTAINING PROTEIN"/>
    <property type="match status" value="1"/>
</dbReference>
<dbReference type="InterPro" id="IPR039171">
    <property type="entry name" value="Cwc2/Slt11"/>
</dbReference>
<dbReference type="InterPro" id="IPR012677">
    <property type="entry name" value="Nucleotide-bd_a/b_plait_sf"/>
</dbReference>
<organism evidence="3 4">
    <name type="scientific">Colletotrichum orbiculare (strain 104-T / ATCC 96160 / CBS 514.97 / LARS 414 / MAFF 240422)</name>
    <name type="common">Cucumber anthracnose fungus</name>
    <name type="synonym">Colletotrichum lagenarium</name>
    <dbReference type="NCBI Taxonomy" id="1213857"/>
    <lineage>
        <taxon>Eukaryota</taxon>
        <taxon>Fungi</taxon>
        <taxon>Dikarya</taxon>
        <taxon>Ascomycota</taxon>
        <taxon>Pezizomycotina</taxon>
        <taxon>Sordariomycetes</taxon>
        <taxon>Hypocreomycetidae</taxon>
        <taxon>Glomerellales</taxon>
        <taxon>Glomerellaceae</taxon>
        <taxon>Colletotrichum</taxon>
        <taxon>Colletotrichum orbiculare species complex</taxon>
    </lineage>
</organism>
<dbReference type="GO" id="GO:0000398">
    <property type="term" value="P:mRNA splicing, via spliceosome"/>
    <property type="evidence" value="ECO:0007669"/>
    <property type="project" value="TreeGrafter"/>
</dbReference>
<dbReference type="STRING" id="1213857.A0A484FJZ6"/>
<evidence type="ECO:0000256" key="1">
    <source>
        <dbReference type="ARBA" id="ARBA00022884"/>
    </source>
</evidence>
<dbReference type="OrthoDB" id="2935572at2759"/>
<keyword evidence="4" id="KW-1185">Reference proteome</keyword>
<gene>
    <name evidence="3" type="primary">nrd1-1</name>
    <name evidence="3" type="ORF">Cob_v008730</name>
</gene>
<dbReference type="EMBL" id="AMCV02000023">
    <property type="protein sequence ID" value="TDZ18343.1"/>
    <property type="molecule type" value="Genomic_DNA"/>
</dbReference>
<accession>A0A484FJZ6</accession>
<protein>
    <submittedName>
        <fullName evidence="3">Negative regulator of differentiation 1</fullName>
    </submittedName>
</protein>
<dbReference type="PANTHER" id="PTHR14089">
    <property type="entry name" value="PRE-MRNA-SPLICING FACTOR RBM22"/>
    <property type="match status" value="1"/>
</dbReference>
<dbReference type="GO" id="GO:0010494">
    <property type="term" value="C:cytoplasmic stress granule"/>
    <property type="evidence" value="ECO:0007669"/>
    <property type="project" value="TreeGrafter"/>
</dbReference>